<dbReference type="SUPFAM" id="SSF52047">
    <property type="entry name" value="RNI-like"/>
    <property type="match status" value="1"/>
</dbReference>
<proteinExistence type="predicted"/>
<protein>
    <recommendedName>
        <fullName evidence="1">F-box domain-containing protein</fullName>
    </recommendedName>
</protein>
<feature type="domain" description="F-box" evidence="1">
    <location>
        <begin position="4"/>
        <end position="58"/>
    </location>
</feature>
<dbReference type="InterPro" id="IPR036047">
    <property type="entry name" value="F-box-like_dom_sf"/>
</dbReference>
<reference evidence="2" key="1">
    <citation type="submission" date="2024-10" db="EMBL/GenBank/DDBJ databases">
        <authorList>
            <person name="Ryan C."/>
        </authorList>
    </citation>
    <scope>NUCLEOTIDE SEQUENCE [LARGE SCALE GENOMIC DNA]</scope>
</reference>
<keyword evidence="3" id="KW-1185">Reference proteome</keyword>
<sequence>MAGGDRLSALPDRALRRVLSFLDVRDTPRTSVLSRRWRALWRDVDAVNLDTRSYWDHGYDGETVGRALFRDALAAVGAAGRCPVKKLSIHVESYYQIDYVEGVVHASPGMDAVLAAPAARGLEELRVFLRAEFGERCYNYALPASRFPFRSLRVLDIAGFTLGPPGAAVFGRLETLKMVFIDSSVANLQAMLDAAPNLTRLWLEYLSFDSEELGEGVDSYAVMSKRRVLLRCPAATVAVTLLHCHRTDGLDLDAPGVRSLRYKGFMQHFPLSSTMPSGPPANLRHAHLSFCTTRWCCGDPSGETPKNAMFWESIGVFSRLVVLKVKLLGINDIAVHSEQEDVFLKVFPNLKFLQLKGSYEEDSYSAAVAIGNLLHCCPALQELRLKFKIHGDLYATPRGWVRHSEERQAQLDLEKSMESLRRLKFETTTPPSTGVDADRFDDGDLSVLKVRSFPCLDNHLRKTRLEFKLESFDCFDVKLTKFLVENAVVLEEMEVHDGDQKVHNHVHHKLAIWRANSGKRKIKIVGKHNNATSL</sequence>
<dbReference type="InterPro" id="IPR001810">
    <property type="entry name" value="F-box_dom"/>
</dbReference>
<dbReference type="InterPro" id="IPR032675">
    <property type="entry name" value="LRR_dom_sf"/>
</dbReference>
<evidence type="ECO:0000259" key="1">
    <source>
        <dbReference type="PROSITE" id="PS50181"/>
    </source>
</evidence>
<dbReference type="EMBL" id="OZ075141">
    <property type="protein sequence ID" value="CAL5031974.1"/>
    <property type="molecule type" value="Genomic_DNA"/>
</dbReference>
<organism evidence="2 3">
    <name type="scientific">Urochloa decumbens</name>
    <dbReference type="NCBI Taxonomy" id="240449"/>
    <lineage>
        <taxon>Eukaryota</taxon>
        <taxon>Viridiplantae</taxon>
        <taxon>Streptophyta</taxon>
        <taxon>Embryophyta</taxon>
        <taxon>Tracheophyta</taxon>
        <taxon>Spermatophyta</taxon>
        <taxon>Magnoliopsida</taxon>
        <taxon>Liliopsida</taxon>
        <taxon>Poales</taxon>
        <taxon>Poaceae</taxon>
        <taxon>PACMAD clade</taxon>
        <taxon>Panicoideae</taxon>
        <taxon>Panicodae</taxon>
        <taxon>Paniceae</taxon>
        <taxon>Melinidinae</taxon>
        <taxon>Urochloa</taxon>
    </lineage>
</organism>
<dbReference type="CDD" id="cd22160">
    <property type="entry name" value="F-box_AtFBL13-like"/>
    <property type="match status" value="1"/>
</dbReference>
<gene>
    <name evidence="2" type="ORF">URODEC1_LOCUS82015</name>
</gene>
<dbReference type="Gene3D" id="3.80.10.10">
    <property type="entry name" value="Ribonuclease Inhibitor"/>
    <property type="match status" value="1"/>
</dbReference>
<dbReference type="PANTHER" id="PTHR32141:SF26">
    <property type="entry name" value="OS08G0328600 PROTEIN"/>
    <property type="match status" value="1"/>
</dbReference>
<dbReference type="InterPro" id="IPR055411">
    <property type="entry name" value="LRR_FXL15/At3g58940/PEG3-like"/>
</dbReference>
<evidence type="ECO:0000313" key="3">
    <source>
        <dbReference type="Proteomes" id="UP001497457"/>
    </source>
</evidence>
<accession>A0ABC9D5Q4</accession>
<evidence type="ECO:0000313" key="2">
    <source>
        <dbReference type="EMBL" id="CAL5031974.1"/>
    </source>
</evidence>
<name>A0ABC9D5Q4_9POAL</name>
<dbReference type="Proteomes" id="UP001497457">
    <property type="component" value="Chromosome 31b"/>
</dbReference>
<dbReference type="Pfam" id="PF24758">
    <property type="entry name" value="LRR_At5g56370"/>
    <property type="match status" value="1"/>
</dbReference>
<dbReference type="Pfam" id="PF00646">
    <property type="entry name" value="F-box"/>
    <property type="match status" value="1"/>
</dbReference>
<dbReference type="SUPFAM" id="SSF81383">
    <property type="entry name" value="F-box domain"/>
    <property type="match status" value="1"/>
</dbReference>
<dbReference type="Gene3D" id="1.20.1280.50">
    <property type="match status" value="1"/>
</dbReference>
<dbReference type="PANTHER" id="PTHR32141">
    <property type="match status" value="1"/>
</dbReference>
<dbReference type="InterPro" id="IPR053781">
    <property type="entry name" value="F-box_AtFBL13-like"/>
</dbReference>
<dbReference type="PROSITE" id="PS50181">
    <property type="entry name" value="FBOX"/>
    <property type="match status" value="1"/>
</dbReference>
<dbReference type="InterPro" id="IPR055302">
    <property type="entry name" value="F-box_dom-containing"/>
</dbReference>
<dbReference type="AlphaFoldDB" id="A0ABC9D5Q4"/>